<accession>A0A833SJC8</accession>
<proteinExistence type="predicted"/>
<sequence length="83" mass="9298">MKNHMQTVYLQGVQREIVKWVGILCASNQSLFWACASAPLFVLENDSGESYTSTRGSGHSDITILHQHDLVTFNQSECVNKNL</sequence>
<evidence type="ECO:0000313" key="2">
    <source>
        <dbReference type="Proteomes" id="UP000602510"/>
    </source>
</evidence>
<dbReference type="EMBL" id="WSZM01000372">
    <property type="protein sequence ID" value="KAF4034298.1"/>
    <property type="molecule type" value="Genomic_DNA"/>
</dbReference>
<name>A0A833SJC8_PHYIN</name>
<keyword evidence="2" id="KW-1185">Reference proteome</keyword>
<organism evidence="1 2">
    <name type="scientific">Phytophthora infestans</name>
    <name type="common">Potato late blight agent</name>
    <name type="synonym">Botrytis infestans</name>
    <dbReference type="NCBI Taxonomy" id="4787"/>
    <lineage>
        <taxon>Eukaryota</taxon>
        <taxon>Sar</taxon>
        <taxon>Stramenopiles</taxon>
        <taxon>Oomycota</taxon>
        <taxon>Peronosporomycetes</taxon>
        <taxon>Peronosporales</taxon>
        <taxon>Peronosporaceae</taxon>
        <taxon>Phytophthora</taxon>
    </lineage>
</organism>
<dbReference type="Proteomes" id="UP000602510">
    <property type="component" value="Unassembled WGS sequence"/>
</dbReference>
<gene>
    <name evidence="1" type="ORF">GN244_ATG13686</name>
</gene>
<evidence type="ECO:0000313" key="1">
    <source>
        <dbReference type="EMBL" id="KAF4034298.1"/>
    </source>
</evidence>
<dbReference type="AlphaFoldDB" id="A0A833SJC8"/>
<protein>
    <submittedName>
        <fullName evidence="1">Uncharacterized protein</fullName>
    </submittedName>
</protein>
<reference evidence="1" key="1">
    <citation type="submission" date="2020-04" db="EMBL/GenBank/DDBJ databases">
        <title>Hybrid Assembly of Korean Phytophthora infestans isolates.</title>
        <authorList>
            <person name="Prokchorchik M."/>
            <person name="Lee Y."/>
            <person name="Seo J."/>
            <person name="Cho J.-H."/>
            <person name="Park Y.-E."/>
            <person name="Jang D.-C."/>
            <person name="Im J.-S."/>
            <person name="Choi J.-G."/>
            <person name="Park H.-J."/>
            <person name="Lee G.-B."/>
            <person name="Lee Y.-G."/>
            <person name="Hong S.-Y."/>
            <person name="Cho K."/>
            <person name="Sohn K.H."/>
        </authorList>
    </citation>
    <scope>NUCLEOTIDE SEQUENCE</scope>
    <source>
        <strain evidence="1">KR_1_A1</strain>
    </source>
</reference>
<comment type="caution">
    <text evidence="1">The sequence shown here is derived from an EMBL/GenBank/DDBJ whole genome shotgun (WGS) entry which is preliminary data.</text>
</comment>